<protein>
    <submittedName>
        <fullName evidence="3">Molybdopterin-guanine dinucleotide biosynthesis protein</fullName>
    </submittedName>
</protein>
<dbReference type="EMBL" id="CP006764">
    <property type="protein sequence ID" value="AIT60840.1"/>
    <property type="molecule type" value="Genomic_DNA"/>
</dbReference>
<dbReference type="AlphaFoldDB" id="A0A097IFF2"/>
<keyword evidence="4" id="KW-1185">Reference proteome</keyword>
<dbReference type="PANTHER" id="PTHR19136">
    <property type="entry name" value="MOLYBDENUM COFACTOR GUANYLYLTRANSFERASE"/>
    <property type="match status" value="1"/>
</dbReference>
<evidence type="ECO:0000313" key="4">
    <source>
        <dbReference type="Proteomes" id="UP000029914"/>
    </source>
</evidence>
<sequence>MSVDVIILAGGRGSRMGGRDKAQVTVDGRRLIDVLLDSLDGAGRVAVVSSRPITLRPGVTLVAENPPFAGPVAAINAGLLALQPGASTHTAVLAVDAPDSASLIPPLVAALDASVSVAAVEGQPLCAVWKTAELHRVLGSLDSVVDRAAKSLFDDVPVATIPGTGAERDYDTLDELTGYGDVAVDN</sequence>
<dbReference type="RefSeq" id="WP_018022192.1">
    <property type="nucleotide sequence ID" value="NZ_AQUX01000006.1"/>
</dbReference>
<evidence type="ECO:0000313" key="3">
    <source>
        <dbReference type="EMBL" id="AIT60840.1"/>
    </source>
</evidence>
<reference evidence="3 4" key="1">
    <citation type="submission" date="2013-09" db="EMBL/GenBank/DDBJ databases">
        <title>Complete genome sequence of Corynebacterium doosanense CAU 212(T) (=DSM 45436(T)), isolated from activated sludge.</title>
        <authorList>
            <person name="Schaffert L."/>
            <person name="Albersmeier A."/>
            <person name="Kalinowski J."/>
            <person name="Ruckert C."/>
        </authorList>
    </citation>
    <scope>NUCLEOTIDE SEQUENCE [LARGE SCALE GENOMIC DNA]</scope>
    <source>
        <strain evidence="3 4">CAU 212</strain>
    </source>
</reference>
<dbReference type="InterPro" id="IPR029044">
    <property type="entry name" value="Nucleotide-diphossugar_trans"/>
</dbReference>
<dbReference type="Proteomes" id="UP000029914">
    <property type="component" value="Chromosome"/>
</dbReference>
<dbReference type="STRING" id="558173.CDOO_05920"/>
<dbReference type="Pfam" id="PF12804">
    <property type="entry name" value="NTP_transf_3"/>
    <property type="match status" value="1"/>
</dbReference>
<keyword evidence="1" id="KW-0808">Transferase</keyword>
<dbReference type="eggNOG" id="COG0746">
    <property type="taxonomic scope" value="Bacteria"/>
</dbReference>
<proteinExistence type="predicted"/>
<dbReference type="OrthoDB" id="4408226at2"/>
<evidence type="ECO:0000259" key="2">
    <source>
        <dbReference type="Pfam" id="PF12804"/>
    </source>
</evidence>
<gene>
    <name evidence="3" type="ORF">CDOO_05920</name>
</gene>
<accession>A0A097IFF2</accession>
<dbReference type="HOGENOM" id="CLU_055597_1_3_11"/>
<dbReference type="GO" id="GO:0016779">
    <property type="term" value="F:nucleotidyltransferase activity"/>
    <property type="evidence" value="ECO:0007669"/>
    <property type="project" value="TreeGrafter"/>
</dbReference>
<name>A0A097IFF2_9CORY</name>
<evidence type="ECO:0000256" key="1">
    <source>
        <dbReference type="ARBA" id="ARBA00022679"/>
    </source>
</evidence>
<dbReference type="InterPro" id="IPR025877">
    <property type="entry name" value="MobA-like_NTP_Trfase"/>
</dbReference>
<organism evidence="3 4">
    <name type="scientific">Corynebacterium doosanense CAU 212 = DSM 45436</name>
    <dbReference type="NCBI Taxonomy" id="558173"/>
    <lineage>
        <taxon>Bacteria</taxon>
        <taxon>Bacillati</taxon>
        <taxon>Actinomycetota</taxon>
        <taxon>Actinomycetes</taxon>
        <taxon>Mycobacteriales</taxon>
        <taxon>Corynebacteriaceae</taxon>
        <taxon>Corynebacterium</taxon>
    </lineage>
</organism>
<dbReference type="KEGG" id="cdo:CDOO_05920"/>
<dbReference type="PANTHER" id="PTHR19136:SF81">
    <property type="entry name" value="MOLYBDENUM COFACTOR GUANYLYLTRANSFERASE"/>
    <property type="match status" value="1"/>
</dbReference>
<dbReference type="Gene3D" id="3.90.550.10">
    <property type="entry name" value="Spore Coat Polysaccharide Biosynthesis Protein SpsA, Chain A"/>
    <property type="match status" value="1"/>
</dbReference>
<feature type="domain" description="MobA-like NTP transferase" evidence="2">
    <location>
        <begin position="5"/>
        <end position="133"/>
    </location>
</feature>
<dbReference type="SUPFAM" id="SSF53448">
    <property type="entry name" value="Nucleotide-diphospho-sugar transferases"/>
    <property type="match status" value="1"/>
</dbReference>